<evidence type="ECO:0000313" key="3">
    <source>
        <dbReference type="EMBL" id="SVE35883.1"/>
    </source>
</evidence>
<dbReference type="Gene3D" id="1.20.1060.10">
    <property type="entry name" value="Taq DNA Polymerase, Chain T, domain 4"/>
    <property type="match status" value="1"/>
</dbReference>
<gene>
    <name evidence="3" type="ORF">METZ01_LOCUS488737</name>
</gene>
<dbReference type="InterPro" id="IPR001098">
    <property type="entry name" value="DNA-dir_DNA_pol_A_palm_dom"/>
</dbReference>
<feature type="domain" description="DNA-directed DNA polymerase family A palm" evidence="2">
    <location>
        <begin position="94"/>
        <end position="237"/>
    </location>
</feature>
<feature type="non-terminal residue" evidence="3">
    <location>
        <position position="1"/>
    </location>
</feature>
<dbReference type="Gene3D" id="3.30.70.370">
    <property type="match status" value="1"/>
</dbReference>
<dbReference type="AlphaFoldDB" id="A0A383CV21"/>
<dbReference type="InterPro" id="IPR043502">
    <property type="entry name" value="DNA/RNA_pol_sf"/>
</dbReference>
<organism evidence="3">
    <name type="scientific">marine metagenome</name>
    <dbReference type="NCBI Taxonomy" id="408172"/>
    <lineage>
        <taxon>unclassified sequences</taxon>
        <taxon>metagenomes</taxon>
        <taxon>ecological metagenomes</taxon>
    </lineage>
</organism>
<dbReference type="SUPFAM" id="SSF56672">
    <property type="entry name" value="DNA/RNA polymerases"/>
    <property type="match status" value="1"/>
</dbReference>
<sequence length="238" mass="26560">KEILQYNLIDALATFYAYVTYIEQLSSEAYLEIFKPSLYTLTKMMLIGLPMSSERVTDVHNILEAKNKVLHEQIQENKHVKKFTKILQKAACTTANSKLKKLVKTIKEFYDVQFNPSSHQQLALLLFGHLKLPILDKTKSGAPATGGQTLKDLANHTTDQDILDLLEFIQELSEVDKIDGTFIKAFMKETDVLHGNLKLGGTQSGRLSSNSPNLTNLPAHGSMGKLIKSCIVAPDGWL</sequence>
<reference evidence="3" key="1">
    <citation type="submission" date="2018-05" db="EMBL/GenBank/DDBJ databases">
        <authorList>
            <person name="Lanie J.A."/>
            <person name="Ng W.-L."/>
            <person name="Kazmierczak K.M."/>
            <person name="Andrzejewski T.M."/>
            <person name="Davidsen T.M."/>
            <person name="Wayne K.J."/>
            <person name="Tettelin H."/>
            <person name="Glass J.I."/>
            <person name="Rusch D."/>
            <person name="Podicherti R."/>
            <person name="Tsui H.-C.T."/>
            <person name="Winkler M.E."/>
        </authorList>
    </citation>
    <scope>NUCLEOTIDE SEQUENCE</scope>
</reference>
<dbReference type="EMBL" id="UINC01211822">
    <property type="protein sequence ID" value="SVE35883.1"/>
    <property type="molecule type" value="Genomic_DNA"/>
</dbReference>
<dbReference type="GO" id="GO:0006261">
    <property type="term" value="P:DNA-templated DNA replication"/>
    <property type="evidence" value="ECO:0007669"/>
    <property type="project" value="InterPro"/>
</dbReference>
<dbReference type="GO" id="GO:0003677">
    <property type="term" value="F:DNA binding"/>
    <property type="evidence" value="ECO:0007669"/>
    <property type="project" value="InterPro"/>
</dbReference>
<dbReference type="PANTHER" id="PTHR10133">
    <property type="entry name" value="DNA POLYMERASE I"/>
    <property type="match status" value="1"/>
</dbReference>
<dbReference type="GO" id="GO:0003887">
    <property type="term" value="F:DNA-directed DNA polymerase activity"/>
    <property type="evidence" value="ECO:0007669"/>
    <property type="project" value="InterPro"/>
</dbReference>
<name>A0A383CV21_9ZZZZ</name>
<accession>A0A383CV21</accession>
<dbReference type="InterPro" id="IPR002298">
    <property type="entry name" value="DNA_polymerase_A"/>
</dbReference>
<keyword evidence="1" id="KW-0235">DNA replication</keyword>
<dbReference type="GO" id="GO:0006302">
    <property type="term" value="P:double-strand break repair"/>
    <property type="evidence" value="ECO:0007669"/>
    <property type="project" value="TreeGrafter"/>
</dbReference>
<dbReference type="PANTHER" id="PTHR10133:SF27">
    <property type="entry name" value="DNA POLYMERASE NU"/>
    <property type="match status" value="1"/>
</dbReference>
<evidence type="ECO:0000259" key="2">
    <source>
        <dbReference type="Pfam" id="PF00476"/>
    </source>
</evidence>
<feature type="non-terminal residue" evidence="3">
    <location>
        <position position="238"/>
    </location>
</feature>
<protein>
    <recommendedName>
        <fullName evidence="2">DNA-directed DNA polymerase family A palm domain-containing protein</fullName>
    </recommendedName>
</protein>
<proteinExistence type="predicted"/>
<dbReference type="Pfam" id="PF00476">
    <property type="entry name" value="DNA_pol_A"/>
    <property type="match status" value="1"/>
</dbReference>
<evidence type="ECO:0000256" key="1">
    <source>
        <dbReference type="ARBA" id="ARBA00022705"/>
    </source>
</evidence>